<dbReference type="GO" id="GO:0005737">
    <property type="term" value="C:cytoplasm"/>
    <property type="evidence" value="ECO:0007669"/>
    <property type="project" value="TreeGrafter"/>
</dbReference>
<evidence type="ECO:0000313" key="4">
    <source>
        <dbReference type="EMBL" id="PIP29721.1"/>
    </source>
</evidence>
<dbReference type="EMBL" id="PCRZ01000045">
    <property type="protein sequence ID" value="PIP29721.1"/>
    <property type="molecule type" value="Genomic_DNA"/>
</dbReference>
<dbReference type="PANTHER" id="PTHR12227">
    <property type="entry name" value="GLYCERATE KINASE"/>
    <property type="match status" value="1"/>
</dbReference>
<organism evidence="4 5">
    <name type="scientific">Candidatus Jorgensenbacteria bacterium CG23_combo_of_CG06-09_8_20_14_all_54_14</name>
    <dbReference type="NCBI Taxonomy" id="1974595"/>
    <lineage>
        <taxon>Bacteria</taxon>
        <taxon>Candidatus Joergenseniibacteriota</taxon>
    </lineage>
</organism>
<name>A0A2G9Z9C5_9BACT</name>
<protein>
    <recommendedName>
        <fullName evidence="6">Glycerate kinase</fullName>
    </recommendedName>
</protein>
<evidence type="ECO:0008006" key="6">
    <source>
        <dbReference type="Google" id="ProtNLM"/>
    </source>
</evidence>
<dbReference type="InterPro" id="IPR038614">
    <property type="entry name" value="GK_N_sf"/>
</dbReference>
<comment type="caution">
    <text evidence="4">The sequence shown here is derived from an EMBL/GenBank/DDBJ whole genome shotgun (WGS) entry which is preliminary data.</text>
</comment>
<feature type="domain" description="MOFRL-associated" evidence="3">
    <location>
        <begin position="208"/>
        <end position="298"/>
    </location>
</feature>
<evidence type="ECO:0000259" key="3">
    <source>
        <dbReference type="Pfam" id="PF13660"/>
    </source>
</evidence>
<evidence type="ECO:0000256" key="1">
    <source>
        <dbReference type="SAM" id="MobiDB-lite"/>
    </source>
</evidence>
<feature type="domain" description="MOFRL" evidence="2">
    <location>
        <begin position="376"/>
        <end position="478"/>
    </location>
</feature>
<dbReference type="InterPro" id="IPR007835">
    <property type="entry name" value="MOFRL"/>
</dbReference>
<evidence type="ECO:0000259" key="2">
    <source>
        <dbReference type="Pfam" id="PF05161"/>
    </source>
</evidence>
<feature type="compositionally biased region" description="Low complexity" evidence="1">
    <location>
        <begin position="192"/>
        <end position="207"/>
    </location>
</feature>
<accession>A0A2G9Z9C5</accession>
<dbReference type="PANTHER" id="PTHR12227:SF0">
    <property type="entry name" value="GLYCERATE KINASE"/>
    <property type="match status" value="1"/>
</dbReference>
<dbReference type="Pfam" id="PF05161">
    <property type="entry name" value="MOFRL"/>
    <property type="match status" value="1"/>
</dbReference>
<dbReference type="Proteomes" id="UP000228812">
    <property type="component" value="Unassembled WGS sequence"/>
</dbReference>
<reference evidence="4 5" key="1">
    <citation type="submission" date="2017-09" db="EMBL/GenBank/DDBJ databases">
        <title>Depth-based differentiation of microbial function through sediment-hosted aquifers and enrichment of novel symbionts in the deep terrestrial subsurface.</title>
        <authorList>
            <person name="Probst A.J."/>
            <person name="Ladd B."/>
            <person name="Jarett J.K."/>
            <person name="Geller-Mcgrath D.E."/>
            <person name="Sieber C.M."/>
            <person name="Emerson J.B."/>
            <person name="Anantharaman K."/>
            <person name="Thomas B.C."/>
            <person name="Malmstrom R."/>
            <person name="Stieglmeier M."/>
            <person name="Klingl A."/>
            <person name="Woyke T."/>
            <person name="Ryan C.M."/>
            <person name="Banfield J.F."/>
        </authorList>
    </citation>
    <scope>NUCLEOTIDE SEQUENCE [LARGE SCALE GENOMIC DNA]</scope>
    <source>
        <strain evidence="4">CG23_combo_of_CG06-09_8_20_14_all_54_14</strain>
    </source>
</reference>
<feature type="domain" description="MOFRL-associated" evidence="3">
    <location>
        <begin position="25"/>
        <end position="172"/>
    </location>
</feature>
<dbReference type="GO" id="GO:0008887">
    <property type="term" value="F:glycerate kinase activity"/>
    <property type="evidence" value="ECO:0007669"/>
    <property type="project" value="InterPro"/>
</dbReference>
<dbReference type="InterPro" id="IPR025286">
    <property type="entry name" value="MOFRL_assoc_dom"/>
</dbReference>
<dbReference type="InterPro" id="IPR039760">
    <property type="entry name" value="MOFRL_protein"/>
</dbReference>
<feature type="region of interest" description="Disordered" evidence="1">
    <location>
        <begin position="183"/>
        <end position="210"/>
    </location>
</feature>
<dbReference type="SUPFAM" id="SSF82544">
    <property type="entry name" value="GckA/TtuD-like"/>
    <property type="match status" value="2"/>
</dbReference>
<dbReference type="Gene3D" id="3.40.50.10180">
    <property type="entry name" value="Glycerate kinase, MOFRL-like N-terminal domain"/>
    <property type="match status" value="1"/>
</dbReference>
<dbReference type="AlphaFoldDB" id="A0A2G9Z9C5"/>
<dbReference type="Pfam" id="PF13660">
    <property type="entry name" value="DUF4147"/>
    <property type="match status" value="2"/>
</dbReference>
<gene>
    <name evidence="4" type="ORF">COX26_02580</name>
</gene>
<evidence type="ECO:0000313" key="5">
    <source>
        <dbReference type="Proteomes" id="UP000228812"/>
    </source>
</evidence>
<proteinExistence type="predicted"/>
<sequence>MIKWSSMGKIQNSKDLAKSAARDAALQIAEAGLAAIDTETVVRDAVRLSGDTLSVKGKEFKLAPDGKLLVIGVGKCSLEAGKVLEKILGERLSGGIILTSNKPSLEIGNLKLEIRFGTHPFPTQPNVDATKKIIQTLTGLSEKDTVLFVISGGGSTLLCLPAIASPSTEALAKAEAEAGLPVPARPCPSLPASRQAAGGRSRAEAGQPQNFTYQDEANILHRLFEEGADIHEVNTLRKHTSLARGGWLARYAYPAQAISLIFSDVPSGALEFIASGPTVKDTTTVADARRVVEKYKITVGCGWDASLVETPKEDKYFKKVINLLAISNQAALNAMAAEAEKLNFTSRIMTANLRGEAREAAAAIVRDLAKEKLKTVLLYGGETTVTVRAPGGKGGRNLELALAALPALGPDDLILTLASDGRDNTNFAGAISDIITREHAEKLKLDAAQFLAENNSYKFFKATGDYLLTGDTGSNVSDLIVALMG</sequence>